<organism evidence="1 2">
    <name type="scientific">Desulfovibrio psychrotolerans</name>
    <dbReference type="NCBI Taxonomy" id="415242"/>
    <lineage>
        <taxon>Bacteria</taxon>
        <taxon>Pseudomonadati</taxon>
        <taxon>Thermodesulfobacteriota</taxon>
        <taxon>Desulfovibrionia</taxon>
        <taxon>Desulfovibrionales</taxon>
        <taxon>Desulfovibrionaceae</taxon>
        <taxon>Desulfovibrio</taxon>
    </lineage>
</organism>
<proteinExistence type="predicted"/>
<protein>
    <submittedName>
        <fullName evidence="1">Uncharacterized protein</fullName>
    </submittedName>
</protein>
<accession>A0A7J0BW28</accession>
<dbReference type="AlphaFoldDB" id="A0A7J0BW28"/>
<dbReference type="EMBL" id="BLVP01000010">
    <property type="protein sequence ID" value="GFM37917.1"/>
    <property type="molecule type" value="Genomic_DNA"/>
</dbReference>
<keyword evidence="2" id="KW-1185">Reference proteome</keyword>
<gene>
    <name evidence="1" type="ORF">DSM19430T_26010</name>
</gene>
<sequence>MLQPINELRRFHHQVYEVGVFDPDLMYVECKHCGRPVLWSKGRTSEILKGVDVARAELDASCMILTHGCPRCEPGERQFRLQIIRVDGGYAEDAKEQLVAHA</sequence>
<dbReference type="RefSeq" id="WP_174410533.1">
    <property type="nucleotide sequence ID" value="NZ_BLVP01000010.1"/>
</dbReference>
<evidence type="ECO:0000313" key="2">
    <source>
        <dbReference type="Proteomes" id="UP000503820"/>
    </source>
</evidence>
<dbReference type="Proteomes" id="UP000503820">
    <property type="component" value="Unassembled WGS sequence"/>
</dbReference>
<evidence type="ECO:0000313" key="1">
    <source>
        <dbReference type="EMBL" id="GFM37917.1"/>
    </source>
</evidence>
<comment type="caution">
    <text evidence="1">The sequence shown here is derived from an EMBL/GenBank/DDBJ whole genome shotgun (WGS) entry which is preliminary data.</text>
</comment>
<reference evidence="1 2" key="1">
    <citation type="submission" date="2020-05" db="EMBL/GenBank/DDBJ databases">
        <title>Draft genome sequence of Desulfovibrio psychrotolerans JS1T.</title>
        <authorList>
            <person name="Ueno A."/>
            <person name="Tamazawa S."/>
            <person name="Tamamura S."/>
            <person name="Murakami T."/>
            <person name="Kiyama T."/>
            <person name="Inomata H."/>
            <person name="Amano Y."/>
            <person name="Miyakawa K."/>
            <person name="Tamaki H."/>
            <person name="Naganuma T."/>
            <person name="Kaneko K."/>
        </authorList>
    </citation>
    <scope>NUCLEOTIDE SEQUENCE [LARGE SCALE GENOMIC DNA]</scope>
    <source>
        <strain evidence="1 2">JS1</strain>
    </source>
</reference>
<name>A0A7J0BW28_9BACT</name>